<keyword evidence="5 8" id="KW-0440">LIM domain</keyword>
<dbReference type="SUPFAM" id="SSF57716">
    <property type="entry name" value="Glucocorticoid receptor-like (DNA-binding domain)"/>
    <property type="match status" value="2"/>
</dbReference>
<dbReference type="Gene3D" id="2.10.110.10">
    <property type="entry name" value="Cysteine Rich Protein"/>
    <property type="match status" value="1"/>
</dbReference>
<evidence type="ECO:0000313" key="12">
    <source>
        <dbReference type="Proteomes" id="UP001174136"/>
    </source>
</evidence>
<gene>
    <name evidence="11" type="primary">pdlim3</name>
    <name evidence="11" type="ORF">N1851_003659</name>
</gene>
<evidence type="ECO:0000313" key="11">
    <source>
        <dbReference type="EMBL" id="KAK0154230.1"/>
    </source>
</evidence>
<comment type="subcellular location">
    <subcellularLocation>
        <location evidence="1">Cytoplasm</location>
    </subcellularLocation>
</comment>
<keyword evidence="2" id="KW-0963">Cytoplasm</keyword>
<dbReference type="EMBL" id="JAOPHQ010000575">
    <property type="protein sequence ID" value="KAK0154230.1"/>
    <property type="molecule type" value="Genomic_DNA"/>
</dbReference>
<dbReference type="Proteomes" id="UP001174136">
    <property type="component" value="Unassembled WGS sequence"/>
</dbReference>
<organism evidence="11 12">
    <name type="scientific">Merluccius polli</name>
    <name type="common">Benguela hake</name>
    <name type="synonym">Merluccius cadenati</name>
    <dbReference type="NCBI Taxonomy" id="89951"/>
    <lineage>
        <taxon>Eukaryota</taxon>
        <taxon>Metazoa</taxon>
        <taxon>Chordata</taxon>
        <taxon>Craniata</taxon>
        <taxon>Vertebrata</taxon>
        <taxon>Euteleostomi</taxon>
        <taxon>Actinopterygii</taxon>
        <taxon>Neopterygii</taxon>
        <taxon>Teleostei</taxon>
        <taxon>Neoteleostei</taxon>
        <taxon>Acanthomorphata</taxon>
        <taxon>Zeiogadaria</taxon>
        <taxon>Gadariae</taxon>
        <taxon>Gadiformes</taxon>
        <taxon>Gadoidei</taxon>
        <taxon>Merlucciidae</taxon>
        <taxon>Merluccius</taxon>
    </lineage>
</organism>
<dbReference type="GO" id="GO:0030018">
    <property type="term" value="C:Z disc"/>
    <property type="evidence" value="ECO:0007669"/>
    <property type="project" value="TreeGrafter"/>
</dbReference>
<evidence type="ECO:0000256" key="1">
    <source>
        <dbReference type="ARBA" id="ARBA00004496"/>
    </source>
</evidence>
<name>A0AA47N9P6_MERPO</name>
<dbReference type="GO" id="GO:0001725">
    <property type="term" value="C:stress fiber"/>
    <property type="evidence" value="ECO:0007669"/>
    <property type="project" value="TreeGrafter"/>
</dbReference>
<reference evidence="11" key="1">
    <citation type="journal article" date="2023" name="Front. Mar. Sci.">
        <title>A new Merluccius polli reference genome to investigate the effects of global change in West African waters.</title>
        <authorList>
            <person name="Mateo J.L."/>
            <person name="Blanco-Fernandez C."/>
            <person name="Garcia-Vazquez E."/>
            <person name="Machado-Schiaffino G."/>
        </authorList>
    </citation>
    <scope>NUCLEOTIDE SEQUENCE</scope>
    <source>
        <strain evidence="11">C29</strain>
        <tissue evidence="11">Fin</tissue>
    </source>
</reference>
<dbReference type="SUPFAM" id="SSF50156">
    <property type="entry name" value="PDZ domain-like"/>
    <property type="match status" value="1"/>
</dbReference>
<evidence type="ECO:0000256" key="4">
    <source>
        <dbReference type="ARBA" id="ARBA00022833"/>
    </source>
</evidence>
<keyword evidence="4 8" id="KW-0862">Zinc</keyword>
<proteinExistence type="predicted"/>
<dbReference type="GO" id="GO:0031941">
    <property type="term" value="C:filamentous actin"/>
    <property type="evidence" value="ECO:0007669"/>
    <property type="project" value="TreeGrafter"/>
</dbReference>
<dbReference type="GO" id="GO:0003779">
    <property type="term" value="F:actin binding"/>
    <property type="evidence" value="ECO:0007669"/>
    <property type="project" value="TreeGrafter"/>
</dbReference>
<dbReference type="InterPro" id="IPR001478">
    <property type="entry name" value="PDZ"/>
</dbReference>
<dbReference type="Pfam" id="PF00412">
    <property type="entry name" value="LIM"/>
    <property type="match status" value="1"/>
</dbReference>
<dbReference type="GO" id="GO:0030036">
    <property type="term" value="P:actin cytoskeleton organization"/>
    <property type="evidence" value="ECO:0007669"/>
    <property type="project" value="TreeGrafter"/>
</dbReference>
<dbReference type="InterPro" id="IPR001781">
    <property type="entry name" value="Znf_LIM"/>
</dbReference>
<feature type="domain" description="LIM zinc-binding" evidence="9">
    <location>
        <begin position="165"/>
        <end position="224"/>
    </location>
</feature>
<dbReference type="GO" id="GO:0051371">
    <property type="term" value="F:muscle alpha-actinin binding"/>
    <property type="evidence" value="ECO:0007669"/>
    <property type="project" value="TreeGrafter"/>
</dbReference>
<evidence type="ECO:0000256" key="3">
    <source>
        <dbReference type="ARBA" id="ARBA00022723"/>
    </source>
</evidence>
<evidence type="ECO:0000259" key="10">
    <source>
        <dbReference type="PROSITE" id="PS50106"/>
    </source>
</evidence>
<accession>A0AA47N9P6</accession>
<sequence length="267" mass="29172">MPQNLVLDGGPPWGFRLTGGKEHNQPISIGRVTPGGKASLANLCRGDVILSIGGVATESMTLSEGQNAILSSTQQLCFKIERPETKLWSPQMEPFRVNLQADEKDLGHFEHKFNVRPRPFGNPAPVASIETIDDNNNSVSRPATRHVMAPVTKPQPPVAKLQKLPMCDVCGKGIIGPVVHAGEKWRHPACFLCAFCRVELKQRGYYLIDGELYCQEHASMRAQGAANPSQEGLAHVPLGLLDAVLAGHLQGLMQRLALKDTLERCFE</sequence>
<dbReference type="Gene3D" id="2.30.42.10">
    <property type="match status" value="1"/>
</dbReference>
<dbReference type="GO" id="GO:0007507">
    <property type="term" value="P:heart development"/>
    <property type="evidence" value="ECO:0007669"/>
    <property type="project" value="TreeGrafter"/>
</dbReference>
<evidence type="ECO:0000256" key="8">
    <source>
        <dbReference type="PROSITE-ProRule" id="PRU00125"/>
    </source>
</evidence>
<protein>
    <recommendedName>
        <fullName evidence="7">PDZ and LIM domain protein 3</fullName>
    </recommendedName>
</protein>
<evidence type="ECO:0000256" key="7">
    <source>
        <dbReference type="ARBA" id="ARBA00039371"/>
    </source>
</evidence>
<evidence type="ECO:0000256" key="2">
    <source>
        <dbReference type="ARBA" id="ARBA00022490"/>
    </source>
</evidence>
<dbReference type="GO" id="GO:0061061">
    <property type="term" value="P:muscle structure development"/>
    <property type="evidence" value="ECO:0007669"/>
    <property type="project" value="TreeGrafter"/>
</dbReference>
<dbReference type="SMART" id="SM00228">
    <property type="entry name" value="PDZ"/>
    <property type="match status" value="1"/>
</dbReference>
<dbReference type="PANTHER" id="PTHR24214:SF7">
    <property type="entry name" value="PDZ AND LIM DOMAIN PROTEIN 3"/>
    <property type="match status" value="1"/>
</dbReference>
<evidence type="ECO:0000256" key="5">
    <source>
        <dbReference type="ARBA" id="ARBA00023038"/>
    </source>
</evidence>
<dbReference type="GO" id="GO:0005912">
    <property type="term" value="C:adherens junction"/>
    <property type="evidence" value="ECO:0007669"/>
    <property type="project" value="TreeGrafter"/>
</dbReference>
<dbReference type="Pfam" id="PF00595">
    <property type="entry name" value="PDZ"/>
    <property type="match status" value="1"/>
</dbReference>
<feature type="domain" description="PDZ" evidence="10">
    <location>
        <begin position="10"/>
        <end position="84"/>
    </location>
</feature>
<dbReference type="InterPro" id="IPR050604">
    <property type="entry name" value="PDZ-LIM_domain"/>
</dbReference>
<dbReference type="FunFam" id="2.30.42.10:FF:000055">
    <property type="entry name" value="PDZ and LIM domain protein 3"/>
    <property type="match status" value="1"/>
</dbReference>
<dbReference type="SMART" id="SM00132">
    <property type="entry name" value="LIM"/>
    <property type="match status" value="1"/>
</dbReference>
<dbReference type="AlphaFoldDB" id="A0AA47N9P6"/>
<dbReference type="GO" id="GO:0046872">
    <property type="term" value="F:metal ion binding"/>
    <property type="evidence" value="ECO:0007669"/>
    <property type="project" value="UniProtKB-KW"/>
</dbReference>
<evidence type="ECO:0000259" key="9">
    <source>
        <dbReference type="PROSITE" id="PS50023"/>
    </source>
</evidence>
<keyword evidence="3 8" id="KW-0479">Metal-binding</keyword>
<dbReference type="PROSITE" id="PS00478">
    <property type="entry name" value="LIM_DOMAIN_1"/>
    <property type="match status" value="1"/>
</dbReference>
<dbReference type="CDD" id="cd06753">
    <property type="entry name" value="PDZ_PDLIM-like"/>
    <property type="match status" value="1"/>
</dbReference>
<dbReference type="InterPro" id="IPR036034">
    <property type="entry name" value="PDZ_sf"/>
</dbReference>
<dbReference type="PROSITE" id="PS50106">
    <property type="entry name" value="PDZ"/>
    <property type="match status" value="1"/>
</dbReference>
<evidence type="ECO:0000256" key="6">
    <source>
        <dbReference type="ARBA" id="ARBA00037484"/>
    </source>
</evidence>
<dbReference type="PROSITE" id="PS50023">
    <property type="entry name" value="LIM_DOMAIN_2"/>
    <property type="match status" value="1"/>
</dbReference>
<comment type="function">
    <text evidence="6">May play a role in the organization of actin filament arrays within muscle cells.</text>
</comment>
<keyword evidence="12" id="KW-1185">Reference proteome</keyword>
<dbReference type="PANTHER" id="PTHR24214">
    <property type="entry name" value="PDZ AND LIM DOMAIN PROTEIN ZASP"/>
    <property type="match status" value="1"/>
</dbReference>
<comment type="caution">
    <text evidence="11">The sequence shown here is derived from an EMBL/GenBank/DDBJ whole genome shotgun (WGS) entry which is preliminary data.</text>
</comment>